<dbReference type="AlphaFoldDB" id="A0A0C2GPD7"/>
<keyword evidence="8" id="KW-0809">Transit peptide</keyword>
<evidence type="ECO:0000256" key="13">
    <source>
        <dbReference type="RuleBase" id="RU000722"/>
    </source>
</evidence>
<dbReference type="InterPro" id="IPR003231">
    <property type="entry name" value="ACP"/>
</dbReference>
<comment type="similarity">
    <text evidence="2">Belongs to the acyl carrier protein (ACP) family.</text>
</comment>
<accession>A0A0C2GPD7</accession>
<reference evidence="16 17" key="1">
    <citation type="submission" date="2013-12" db="EMBL/GenBank/DDBJ databases">
        <title>Draft genome of the parsitic nematode Ancylostoma duodenale.</title>
        <authorList>
            <person name="Mitreva M."/>
        </authorList>
    </citation>
    <scope>NUCLEOTIDE SEQUENCE [LARGE SCALE GENOMIC DNA]</scope>
    <source>
        <strain evidence="16 17">Zhejiang</strain>
    </source>
</reference>
<evidence type="ECO:0000256" key="5">
    <source>
        <dbReference type="ARBA" id="ARBA00022516"/>
    </source>
</evidence>
<keyword evidence="14" id="KW-0812">Transmembrane</keyword>
<evidence type="ECO:0000313" key="17">
    <source>
        <dbReference type="Proteomes" id="UP000054047"/>
    </source>
</evidence>
<keyword evidence="4 13" id="KW-0596">Phosphopantetheine</keyword>
<keyword evidence="9" id="KW-0249">Electron transport</keyword>
<dbReference type="OrthoDB" id="448946at2759"/>
<organism evidence="16 17">
    <name type="scientific">Ancylostoma duodenale</name>
    <dbReference type="NCBI Taxonomy" id="51022"/>
    <lineage>
        <taxon>Eukaryota</taxon>
        <taxon>Metazoa</taxon>
        <taxon>Ecdysozoa</taxon>
        <taxon>Nematoda</taxon>
        <taxon>Chromadorea</taxon>
        <taxon>Rhabditida</taxon>
        <taxon>Rhabditina</taxon>
        <taxon>Rhabditomorpha</taxon>
        <taxon>Strongyloidea</taxon>
        <taxon>Ancylostomatidae</taxon>
        <taxon>Ancylostomatinae</taxon>
        <taxon>Ancylostoma</taxon>
    </lineage>
</organism>
<dbReference type="Gene3D" id="1.10.1200.10">
    <property type="entry name" value="ACP-like"/>
    <property type="match status" value="1"/>
</dbReference>
<dbReference type="GO" id="GO:0000035">
    <property type="term" value="F:acyl binding"/>
    <property type="evidence" value="ECO:0007669"/>
    <property type="project" value="TreeGrafter"/>
</dbReference>
<evidence type="ECO:0000256" key="2">
    <source>
        <dbReference type="ARBA" id="ARBA00010930"/>
    </source>
</evidence>
<dbReference type="PROSITE" id="PS50075">
    <property type="entry name" value="CARRIER"/>
    <property type="match status" value="1"/>
</dbReference>
<dbReference type="SUPFAM" id="SSF47336">
    <property type="entry name" value="ACP-like"/>
    <property type="match status" value="1"/>
</dbReference>
<dbReference type="Proteomes" id="UP000054047">
    <property type="component" value="Unassembled WGS sequence"/>
</dbReference>
<keyword evidence="6" id="KW-0597">Phosphoprotein</keyword>
<dbReference type="EMBL" id="KN728803">
    <property type="protein sequence ID" value="KIH63220.1"/>
    <property type="molecule type" value="Genomic_DNA"/>
</dbReference>
<dbReference type="InterPro" id="IPR009081">
    <property type="entry name" value="PP-bd_ACP"/>
</dbReference>
<dbReference type="PANTHER" id="PTHR20863">
    <property type="entry name" value="ACYL CARRIER PROTEIN"/>
    <property type="match status" value="1"/>
</dbReference>
<evidence type="ECO:0000256" key="10">
    <source>
        <dbReference type="ARBA" id="ARBA00023098"/>
    </source>
</evidence>
<keyword evidence="11" id="KW-0496">Mitochondrion</keyword>
<name>A0A0C2GPD7_9BILA</name>
<feature type="domain" description="Carrier" evidence="15">
    <location>
        <begin position="58"/>
        <end position="133"/>
    </location>
</feature>
<comment type="subcellular location">
    <subcellularLocation>
        <location evidence="1">Mitochondrion</location>
    </subcellularLocation>
</comment>
<protein>
    <recommendedName>
        <fullName evidence="13">Acyl carrier protein</fullName>
    </recommendedName>
</protein>
<keyword evidence="12 13" id="KW-0275">Fatty acid biosynthesis</keyword>
<keyword evidence="14" id="KW-1133">Transmembrane helix</keyword>
<keyword evidence="7" id="KW-0276">Fatty acid metabolism</keyword>
<evidence type="ECO:0000256" key="3">
    <source>
        <dbReference type="ARBA" id="ARBA00022448"/>
    </source>
</evidence>
<evidence type="ECO:0000259" key="15">
    <source>
        <dbReference type="PROSITE" id="PS50075"/>
    </source>
</evidence>
<comment type="function">
    <text evidence="13">Carrier of the growing fatty acid chain in fatty acid biosynthesis.</text>
</comment>
<dbReference type="PANTHER" id="PTHR20863:SF28">
    <property type="entry name" value="ACYL CARRIER PROTEIN, MITOCHONDRIAL"/>
    <property type="match status" value="1"/>
</dbReference>
<evidence type="ECO:0000256" key="1">
    <source>
        <dbReference type="ARBA" id="ARBA00004173"/>
    </source>
</evidence>
<keyword evidence="10" id="KW-0443">Lipid metabolism</keyword>
<evidence type="ECO:0000256" key="8">
    <source>
        <dbReference type="ARBA" id="ARBA00022946"/>
    </source>
</evidence>
<evidence type="ECO:0000256" key="9">
    <source>
        <dbReference type="ARBA" id="ARBA00022982"/>
    </source>
</evidence>
<gene>
    <name evidence="16" type="ORF">ANCDUO_06479</name>
</gene>
<keyword evidence="14" id="KW-0472">Membrane</keyword>
<evidence type="ECO:0000256" key="12">
    <source>
        <dbReference type="ARBA" id="ARBA00023160"/>
    </source>
</evidence>
<dbReference type="GO" id="GO:0000036">
    <property type="term" value="F:acyl carrier activity"/>
    <property type="evidence" value="ECO:0007669"/>
    <property type="project" value="TreeGrafter"/>
</dbReference>
<evidence type="ECO:0000256" key="7">
    <source>
        <dbReference type="ARBA" id="ARBA00022832"/>
    </source>
</evidence>
<keyword evidence="3" id="KW-0813">Transport</keyword>
<keyword evidence="17" id="KW-1185">Reference proteome</keyword>
<proteinExistence type="inferred from homology"/>
<evidence type="ECO:0000256" key="6">
    <source>
        <dbReference type="ARBA" id="ARBA00022553"/>
    </source>
</evidence>
<feature type="transmembrane region" description="Helical" evidence="14">
    <location>
        <begin position="107"/>
        <end position="128"/>
    </location>
</feature>
<dbReference type="GO" id="GO:0005739">
    <property type="term" value="C:mitochondrion"/>
    <property type="evidence" value="ECO:0007669"/>
    <property type="project" value="UniProtKB-SubCell"/>
</dbReference>
<evidence type="ECO:0000256" key="14">
    <source>
        <dbReference type="SAM" id="Phobius"/>
    </source>
</evidence>
<dbReference type="InterPro" id="IPR036736">
    <property type="entry name" value="ACP-like_sf"/>
</dbReference>
<dbReference type="Pfam" id="PF00550">
    <property type="entry name" value="PP-binding"/>
    <property type="match status" value="1"/>
</dbReference>
<evidence type="ECO:0000256" key="4">
    <source>
        <dbReference type="ARBA" id="ARBA00022450"/>
    </source>
</evidence>
<sequence>MLRQIFRTSRPVLAQLTSRQALQSGSSVSFRPIVSNSINMKARTQIRPYSSKAPLTKKTLEDRIILVLSLYDKIDPKKLTMDSDFSKDLGLDSLDHVEMIMAMEEEFGLVVLLNSFFEICSLLFHFRITLSVLLKNKLLLNSLHM</sequence>
<evidence type="ECO:0000313" key="16">
    <source>
        <dbReference type="EMBL" id="KIH63220.1"/>
    </source>
</evidence>
<evidence type="ECO:0000256" key="11">
    <source>
        <dbReference type="ARBA" id="ARBA00023128"/>
    </source>
</evidence>
<keyword evidence="5 13" id="KW-0444">Lipid biosynthesis</keyword>